<evidence type="ECO:0000256" key="1">
    <source>
        <dbReference type="ARBA" id="ARBA00001946"/>
    </source>
</evidence>
<dbReference type="EC" id="2.7.7.72" evidence="13"/>
<evidence type="ECO:0000259" key="10">
    <source>
        <dbReference type="Pfam" id="PF01743"/>
    </source>
</evidence>
<evidence type="ECO:0000256" key="2">
    <source>
        <dbReference type="ARBA" id="ARBA00022679"/>
    </source>
</evidence>
<dbReference type="Proteomes" id="UP001596989">
    <property type="component" value="Unassembled WGS sequence"/>
</dbReference>
<evidence type="ECO:0000256" key="8">
    <source>
        <dbReference type="ARBA" id="ARBA00022884"/>
    </source>
</evidence>
<keyword evidence="4 13" id="KW-0548">Nucleotidyltransferase</keyword>
<dbReference type="Gene3D" id="1.10.246.80">
    <property type="match status" value="1"/>
</dbReference>
<feature type="domain" description="tRNA nucleotidyltransferase/poly(A) polymerase RNA and SrmB- binding" evidence="11">
    <location>
        <begin position="179"/>
        <end position="229"/>
    </location>
</feature>
<keyword evidence="8 9" id="KW-0694">RNA-binding</keyword>
<evidence type="ECO:0000256" key="4">
    <source>
        <dbReference type="ARBA" id="ARBA00022695"/>
    </source>
</evidence>
<dbReference type="Pfam" id="PF01743">
    <property type="entry name" value="PolyA_pol"/>
    <property type="match status" value="1"/>
</dbReference>
<evidence type="ECO:0000259" key="12">
    <source>
        <dbReference type="Pfam" id="PF13735"/>
    </source>
</evidence>
<dbReference type="NCBIfam" id="NF009814">
    <property type="entry name" value="PRK13299.1"/>
    <property type="match status" value="1"/>
</dbReference>
<dbReference type="InterPro" id="IPR002646">
    <property type="entry name" value="PolA_pol_head_dom"/>
</dbReference>
<evidence type="ECO:0000256" key="9">
    <source>
        <dbReference type="RuleBase" id="RU003953"/>
    </source>
</evidence>
<keyword evidence="5" id="KW-0479">Metal-binding</keyword>
<evidence type="ECO:0000256" key="5">
    <source>
        <dbReference type="ARBA" id="ARBA00022723"/>
    </source>
</evidence>
<dbReference type="SUPFAM" id="SSF81301">
    <property type="entry name" value="Nucleotidyltransferase"/>
    <property type="match status" value="1"/>
</dbReference>
<sequence length="423" mass="47705">MLQLPPAMTAALPLLHRLHDHQFEGVFVGGAVRDTVLGLPLKDIDIATSASPQQVMAIFPKCIPTGLAHGTVTVVHDGIGYEVTTYRIESGYRDCRKPDHVAFIDNLDQDLIRRDFTMNAMAIRQDGALYDPYGGMVDLRLQRLRPVGAGDERFQEDALRMLRAIRFLAVYRLYPTASLWRALIRHRELMRHIAMERVQAELDKMIGSDAPASALGWLGGSRLLNYTKEELPWTPQDHEALKSSRLDLLDSLDERWASIFIALSYTADKVKSALKSLRFGNHRIRFIYSIIHVDAIMAVATVESERRSAWLNVVLAHGEAIAHSWLRCAQAAGCAPLHRDTEQLEGLRRQLLEMPVRTLKELQVNGNDLCRSLGMRKGPWVRELLQLLLSEAASGELPNTEAELLERANIWRTEVNIDEQSNP</sequence>
<dbReference type="PANTHER" id="PTHR46173:SF1">
    <property type="entry name" value="CCA TRNA NUCLEOTIDYLTRANSFERASE 1, MITOCHONDRIAL"/>
    <property type="match status" value="1"/>
</dbReference>
<comment type="cofactor">
    <cofactor evidence="1">
        <name>Mg(2+)</name>
        <dbReference type="ChEBI" id="CHEBI:18420"/>
    </cofactor>
</comment>
<evidence type="ECO:0000259" key="11">
    <source>
        <dbReference type="Pfam" id="PF12627"/>
    </source>
</evidence>
<feature type="domain" description="CCA-adding enzyme C-terminal" evidence="12">
    <location>
        <begin position="251"/>
        <end position="407"/>
    </location>
</feature>
<evidence type="ECO:0000256" key="3">
    <source>
        <dbReference type="ARBA" id="ARBA00022694"/>
    </source>
</evidence>
<dbReference type="InterPro" id="IPR050264">
    <property type="entry name" value="Bact_CCA-adding_enz_type3_sf"/>
</dbReference>
<name>A0ABW3HN38_9BACL</name>
<dbReference type="InterPro" id="IPR032810">
    <property type="entry name" value="CCA-adding_enz_C"/>
</dbReference>
<keyword evidence="2 9" id="KW-0808">Transferase</keyword>
<dbReference type="PANTHER" id="PTHR46173">
    <property type="entry name" value="CCA TRNA NUCLEOTIDYLTRANSFERASE 1, MITOCHONDRIAL"/>
    <property type="match status" value="1"/>
</dbReference>
<dbReference type="SUPFAM" id="SSF81891">
    <property type="entry name" value="Poly A polymerase C-terminal region-like"/>
    <property type="match status" value="1"/>
</dbReference>
<dbReference type="InterPro" id="IPR032828">
    <property type="entry name" value="PolyA_RNA-bd"/>
</dbReference>
<comment type="caution">
    <text evidence="13">The sequence shown here is derived from an EMBL/GenBank/DDBJ whole genome shotgun (WGS) entry which is preliminary data.</text>
</comment>
<keyword evidence="14" id="KW-1185">Reference proteome</keyword>
<evidence type="ECO:0000256" key="6">
    <source>
        <dbReference type="ARBA" id="ARBA00022741"/>
    </source>
</evidence>
<gene>
    <name evidence="13" type="ORF">ACFQ2I_05535</name>
</gene>
<evidence type="ECO:0000256" key="7">
    <source>
        <dbReference type="ARBA" id="ARBA00022842"/>
    </source>
</evidence>
<feature type="domain" description="Poly A polymerase head" evidence="10">
    <location>
        <begin position="27"/>
        <end position="145"/>
    </location>
</feature>
<dbReference type="Pfam" id="PF12627">
    <property type="entry name" value="PolyA_pol_RNAbd"/>
    <property type="match status" value="1"/>
</dbReference>
<proteinExistence type="inferred from homology"/>
<dbReference type="EMBL" id="JBHTJZ010000005">
    <property type="protein sequence ID" value="MFD0958849.1"/>
    <property type="molecule type" value="Genomic_DNA"/>
</dbReference>
<organism evidence="13 14">
    <name type="scientific">Paenibacillus chungangensis</name>
    <dbReference type="NCBI Taxonomy" id="696535"/>
    <lineage>
        <taxon>Bacteria</taxon>
        <taxon>Bacillati</taxon>
        <taxon>Bacillota</taxon>
        <taxon>Bacilli</taxon>
        <taxon>Bacillales</taxon>
        <taxon>Paenibacillaceae</taxon>
        <taxon>Paenibacillus</taxon>
    </lineage>
</organism>
<evidence type="ECO:0000313" key="13">
    <source>
        <dbReference type="EMBL" id="MFD0958849.1"/>
    </source>
</evidence>
<dbReference type="GO" id="GO:0004810">
    <property type="term" value="F:CCA tRNA nucleotidyltransferase activity"/>
    <property type="evidence" value="ECO:0007669"/>
    <property type="project" value="UniProtKB-EC"/>
</dbReference>
<evidence type="ECO:0000313" key="14">
    <source>
        <dbReference type="Proteomes" id="UP001596989"/>
    </source>
</evidence>
<comment type="similarity">
    <text evidence="9">Belongs to the tRNA nucleotidyltransferase/poly(A) polymerase family.</text>
</comment>
<protein>
    <submittedName>
        <fullName evidence="13">CCA tRNA nucleotidyltransferase</fullName>
        <ecNumber evidence="13">2.7.7.72</ecNumber>
    </submittedName>
</protein>
<reference evidence="14" key="1">
    <citation type="journal article" date="2019" name="Int. J. Syst. Evol. Microbiol.">
        <title>The Global Catalogue of Microorganisms (GCM) 10K type strain sequencing project: providing services to taxonomists for standard genome sequencing and annotation.</title>
        <authorList>
            <consortium name="The Broad Institute Genomics Platform"/>
            <consortium name="The Broad Institute Genome Sequencing Center for Infectious Disease"/>
            <person name="Wu L."/>
            <person name="Ma J."/>
        </authorList>
    </citation>
    <scope>NUCLEOTIDE SEQUENCE [LARGE SCALE GENOMIC DNA]</scope>
    <source>
        <strain evidence="14">CCUG 59129</strain>
    </source>
</reference>
<keyword evidence="6" id="KW-0547">Nucleotide-binding</keyword>
<dbReference type="Pfam" id="PF13735">
    <property type="entry name" value="tRNA_NucTran2_2"/>
    <property type="match status" value="1"/>
</dbReference>
<accession>A0ABW3HN38</accession>
<dbReference type="Gene3D" id="1.10.3090.10">
    <property type="entry name" value="cca-adding enzyme, domain 2"/>
    <property type="match status" value="1"/>
</dbReference>
<dbReference type="RefSeq" id="WP_377562653.1">
    <property type="nucleotide sequence ID" value="NZ_JBHTJZ010000005.1"/>
</dbReference>
<keyword evidence="7" id="KW-0460">Magnesium</keyword>
<dbReference type="CDD" id="cd05398">
    <property type="entry name" value="NT_ClassII-CCAase"/>
    <property type="match status" value="1"/>
</dbReference>
<dbReference type="InterPro" id="IPR043519">
    <property type="entry name" value="NT_sf"/>
</dbReference>
<dbReference type="Gene3D" id="3.30.460.10">
    <property type="entry name" value="Beta Polymerase, domain 2"/>
    <property type="match status" value="1"/>
</dbReference>
<keyword evidence="3" id="KW-0819">tRNA processing</keyword>